<sequence length="56" mass="5725">MTSIDPADATAHFGVVGHFFGATMTGTSARTRELLGWEPTGPTLIGDILGGAYSGD</sequence>
<dbReference type="AlphaFoldDB" id="A0A7W4UY77"/>
<gene>
    <name evidence="1" type="ORF">FHX33_002656</name>
</gene>
<evidence type="ECO:0000313" key="1">
    <source>
        <dbReference type="EMBL" id="MBB2967893.1"/>
    </source>
</evidence>
<protein>
    <submittedName>
        <fullName evidence="1">Uncharacterized protein</fullName>
    </submittedName>
</protein>
<dbReference type="RefSeq" id="WP_021763970.1">
    <property type="nucleotide sequence ID" value="NZ_JACHVP010000002.1"/>
</dbReference>
<comment type="caution">
    <text evidence="1">The sequence shown here is derived from an EMBL/GenBank/DDBJ whole genome shotgun (WGS) entry which is preliminary data.</text>
</comment>
<dbReference type="EMBL" id="JACHVP010000002">
    <property type="protein sequence ID" value="MBB2967893.1"/>
    <property type="molecule type" value="Genomic_DNA"/>
</dbReference>
<organism evidence="1 2">
    <name type="scientific">Leifsonia aquatica</name>
    <name type="common">Corynebacterium aquaticum</name>
    <dbReference type="NCBI Taxonomy" id="144185"/>
    <lineage>
        <taxon>Bacteria</taxon>
        <taxon>Bacillati</taxon>
        <taxon>Actinomycetota</taxon>
        <taxon>Actinomycetes</taxon>
        <taxon>Micrococcales</taxon>
        <taxon>Microbacteriaceae</taxon>
        <taxon>Leifsonia</taxon>
    </lineage>
</organism>
<reference evidence="1 2" key="1">
    <citation type="submission" date="2020-08" db="EMBL/GenBank/DDBJ databases">
        <title>Sequencing the genomes of 1000 actinobacteria strains.</title>
        <authorList>
            <person name="Klenk H.-P."/>
        </authorList>
    </citation>
    <scope>NUCLEOTIDE SEQUENCE [LARGE SCALE GENOMIC DNA]</scope>
    <source>
        <strain evidence="1 2">DSM 20146</strain>
    </source>
</reference>
<name>A0A7W4UY77_LEIAQ</name>
<accession>A0A7W4UY77</accession>
<keyword evidence="2" id="KW-1185">Reference proteome</keyword>
<proteinExistence type="predicted"/>
<dbReference type="Proteomes" id="UP000538196">
    <property type="component" value="Unassembled WGS sequence"/>
</dbReference>
<evidence type="ECO:0000313" key="2">
    <source>
        <dbReference type="Proteomes" id="UP000538196"/>
    </source>
</evidence>